<proteinExistence type="predicted"/>
<organism evidence="1">
    <name type="scientific">hydrothermal vent metagenome</name>
    <dbReference type="NCBI Taxonomy" id="652676"/>
    <lineage>
        <taxon>unclassified sequences</taxon>
        <taxon>metagenomes</taxon>
        <taxon>ecological metagenomes</taxon>
    </lineage>
</organism>
<accession>A0A3B1BCI2</accession>
<dbReference type="EMBL" id="UOFY01000040">
    <property type="protein sequence ID" value="VAX09624.1"/>
    <property type="molecule type" value="Genomic_DNA"/>
</dbReference>
<name>A0A3B1BCI2_9ZZZZ</name>
<gene>
    <name evidence="1" type="ORF">MNBD_GAMMA25-2343</name>
</gene>
<evidence type="ECO:0000313" key="1">
    <source>
        <dbReference type="EMBL" id="VAX09624.1"/>
    </source>
</evidence>
<reference evidence="1" key="1">
    <citation type="submission" date="2018-06" db="EMBL/GenBank/DDBJ databases">
        <authorList>
            <person name="Zhirakovskaya E."/>
        </authorList>
    </citation>
    <scope>NUCLEOTIDE SEQUENCE</scope>
</reference>
<dbReference type="AlphaFoldDB" id="A0A3B1BCI2"/>
<protein>
    <submittedName>
        <fullName evidence="1">Uncharacterized protein</fullName>
    </submittedName>
</protein>
<sequence length="731" mass="81845">MTIGMQGLWTVSVKSKSAAWPQRFRIEGSTNGVDGLYDETSDPILVNGPQWGITVEHNPPGPEDWRQSRYRLANSHISSGQFLFDIESDDFGAGGGDEDFNDLILFCSMQLSNSEYVVYGQIKSYSGFCLFNPCFPFPYYVIDYPRQLAELLKYPPTRRIIEKLYPERVKAFERIPPIPEPDPPPFRPMMIPSGLSEEPGLNVLRPMKPMAASDMKQSNKKTAAKKAESTETAVFSISANTTASSTMLARDDFLLLGRLRDQIKLRPCIVNPVSQTIMRFTEYDRTASEKLGDPYTGEGDRHILGTTATDEFGNYVYRFSQDFEQLVEETEDIATGENLITEIRPDVIIELLGSLPEGVLYETAPYYNIPNVKRINLCLPSNELDPPRTSCQGGRAIQALGNLSIITSGTTLHSDGTVSNTNVTGPIVDHAAWYYKVDLFACFLDTDPKAKYYVLRYRRKDGVVWTDWNFVNEAYTHPKQQGDSSWKNEVIGPLPAVELRVNGPANPKVAGWAYLNIEDQTRDKEWQNWHRDRKLQIDTRIYQPVAGAVEFSIEGYDASGEKVPAAEDTIRLYIDNHWSEGDIDYVKLGIEDPGECALFDLPTAGEPLTVRYRVTDPEGFMKSYALKIYRGSNTFVATENSATGLPVAASYQSVLPYRFGGTLNETLDPSGYVEISLEPAGTGTWLPNEVDFCAFSFELSAVDRKTTGNNTPGNRILWRELIGISYTPPTP</sequence>